<feature type="region of interest" description="Disordered" evidence="1">
    <location>
        <begin position="198"/>
        <end position="229"/>
    </location>
</feature>
<feature type="compositionally biased region" description="Pro residues" evidence="1">
    <location>
        <begin position="206"/>
        <end position="218"/>
    </location>
</feature>
<organism evidence="2 3">
    <name type="scientific">Moniliophthora roreri</name>
    <name type="common">Frosty pod rot fungus</name>
    <name type="synonym">Monilia roreri</name>
    <dbReference type="NCBI Taxonomy" id="221103"/>
    <lineage>
        <taxon>Eukaryota</taxon>
        <taxon>Fungi</taxon>
        <taxon>Dikarya</taxon>
        <taxon>Basidiomycota</taxon>
        <taxon>Agaricomycotina</taxon>
        <taxon>Agaricomycetes</taxon>
        <taxon>Agaricomycetidae</taxon>
        <taxon>Agaricales</taxon>
        <taxon>Marasmiineae</taxon>
        <taxon>Marasmiaceae</taxon>
        <taxon>Moniliophthora</taxon>
    </lineage>
</organism>
<proteinExistence type="predicted"/>
<dbReference type="PANTHER" id="PTHR35871:SF1">
    <property type="entry name" value="CXC1-LIKE CYSTEINE CLUSTER ASSOCIATED WITH KDZ TRANSPOSASES DOMAIN-CONTAINING PROTEIN"/>
    <property type="match status" value="1"/>
</dbReference>
<sequence>MRKFIPDPDSSKKLKEIPPNLLPGEMEVIANFQDESLAHAFDTVSHAWLGPSQQILMKKSHGQLIHDSDFINKIDGCLVVWNPDETVKAEAWEIIYPGSNGDKWWNHKQLLKQVDKAIKVFKEAHSGCQALFVFDQSSAHAALGPDALHAFDMNKTNGGAQCKQKDMIIPDSNSDPQFHSKVQKMTTESGEAKRLKQLTHTKTPEYIPPSRPSTPLPYTPETSTDSLPSTPPALEPHYDNLMLVYNLQTAHPSGYALCNNLSLNTLQFFNTSFMEYERLHEGDDMEMDIDASKSHGDFPDEDTQMDPAVGAVKDIPWHNKEVCPSQRVKESEMEQEQDENHETLAEHCCQKGKHFLNLEAEVSQDKDKDNNNGDMDDFITDDHDFKGWWINATYQSLAMQPIAQKNQDELQEAEKLANRFNKKARYQLSVKYSSTSLQNSIVSSWVIHCKPKKDHLVITYILGCQKQDLSIQALTYLRCQGDGYIYLDNAMPD</sequence>
<name>A0A0W0F4X6_MONRR</name>
<gene>
    <name evidence="2" type="ORF">WG66_16035</name>
</gene>
<protein>
    <submittedName>
        <fullName evidence="2">Uncharacterized protein</fullName>
    </submittedName>
</protein>
<dbReference type="EMBL" id="LATX01002329">
    <property type="protein sequence ID" value="KTB31385.1"/>
    <property type="molecule type" value="Genomic_DNA"/>
</dbReference>
<accession>A0A0W0F4X6</accession>
<dbReference type="AlphaFoldDB" id="A0A0W0F4X6"/>
<evidence type="ECO:0000313" key="2">
    <source>
        <dbReference type="EMBL" id="KTB31385.1"/>
    </source>
</evidence>
<dbReference type="Proteomes" id="UP000054988">
    <property type="component" value="Unassembled WGS sequence"/>
</dbReference>
<dbReference type="PANTHER" id="PTHR35871">
    <property type="entry name" value="EXPRESSED PROTEIN"/>
    <property type="match status" value="1"/>
</dbReference>
<evidence type="ECO:0000313" key="3">
    <source>
        <dbReference type="Proteomes" id="UP000054988"/>
    </source>
</evidence>
<evidence type="ECO:0000256" key="1">
    <source>
        <dbReference type="SAM" id="MobiDB-lite"/>
    </source>
</evidence>
<comment type="caution">
    <text evidence="2">The sequence shown here is derived from an EMBL/GenBank/DDBJ whole genome shotgun (WGS) entry which is preliminary data.</text>
</comment>
<reference evidence="2 3" key="1">
    <citation type="submission" date="2015-12" db="EMBL/GenBank/DDBJ databases">
        <title>Draft genome sequence of Moniliophthora roreri, the causal agent of frosty pod rot of cacao.</title>
        <authorList>
            <person name="Aime M.C."/>
            <person name="Diaz-Valderrama J.R."/>
            <person name="Kijpornyongpan T."/>
            <person name="Phillips-Mora W."/>
        </authorList>
    </citation>
    <scope>NUCLEOTIDE SEQUENCE [LARGE SCALE GENOMIC DNA]</scope>
    <source>
        <strain evidence="2 3">MCA 2952</strain>
    </source>
</reference>